<dbReference type="EMBL" id="APAU02000060">
    <property type="protein sequence ID" value="EUB58508.1"/>
    <property type="molecule type" value="Genomic_DNA"/>
</dbReference>
<evidence type="ECO:0000313" key="3">
    <source>
        <dbReference type="Proteomes" id="UP000019149"/>
    </source>
</evidence>
<keyword evidence="3" id="KW-1185">Reference proteome</keyword>
<dbReference type="Pfam" id="PF00069">
    <property type="entry name" value="Pkinase"/>
    <property type="match status" value="1"/>
</dbReference>
<dbReference type="InterPro" id="IPR000719">
    <property type="entry name" value="Prot_kinase_dom"/>
</dbReference>
<name>W6UAW6_ECHGR</name>
<dbReference type="RefSeq" id="XP_024349704.1">
    <property type="nucleotide sequence ID" value="XM_024495846.1"/>
</dbReference>
<dbReference type="Proteomes" id="UP000019149">
    <property type="component" value="Unassembled WGS sequence"/>
</dbReference>
<organism evidence="2 3">
    <name type="scientific">Echinococcus granulosus</name>
    <name type="common">Hydatid tapeworm</name>
    <dbReference type="NCBI Taxonomy" id="6210"/>
    <lineage>
        <taxon>Eukaryota</taxon>
        <taxon>Metazoa</taxon>
        <taxon>Spiralia</taxon>
        <taxon>Lophotrochozoa</taxon>
        <taxon>Platyhelminthes</taxon>
        <taxon>Cestoda</taxon>
        <taxon>Eucestoda</taxon>
        <taxon>Cyclophyllidea</taxon>
        <taxon>Taeniidae</taxon>
        <taxon>Echinococcus</taxon>
        <taxon>Echinococcus granulosus group</taxon>
    </lineage>
</organism>
<dbReference type="KEGG" id="egl:EGR_06597"/>
<dbReference type="InterPro" id="IPR011009">
    <property type="entry name" value="Kinase-like_dom_sf"/>
</dbReference>
<dbReference type="SUPFAM" id="SSF56112">
    <property type="entry name" value="Protein kinase-like (PK-like)"/>
    <property type="match status" value="1"/>
</dbReference>
<dbReference type="GO" id="GO:0004672">
    <property type="term" value="F:protein kinase activity"/>
    <property type="evidence" value="ECO:0007669"/>
    <property type="project" value="InterPro"/>
</dbReference>
<dbReference type="GeneID" id="36342312"/>
<dbReference type="AlphaFoldDB" id="W6UAW6"/>
<comment type="caution">
    <text evidence="2">The sequence shown here is derived from an EMBL/GenBank/DDBJ whole genome shotgun (WGS) entry which is preliminary data.</text>
</comment>
<accession>W6UAW6</accession>
<dbReference type="OrthoDB" id="4062651at2759"/>
<gene>
    <name evidence="2" type="ORF">EGR_06597</name>
</gene>
<dbReference type="STRING" id="6210.W6UAW6"/>
<feature type="domain" description="Protein kinase" evidence="1">
    <location>
        <begin position="1"/>
        <end position="120"/>
    </location>
</feature>
<protein>
    <submittedName>
        <fullName evidence="2">Phototropin-2</fullName>
    </submittedName>
</protein>
<dbReference type="CTD" id="36342312"/>
<evidence type="ECO:0000259" key="1">
    <source>
        <dbReference type="PROSITE" id="PS50011"/>
    </source>
</evidence>
<dbReference type="GO" id="GO:0005524">
    <property type="term" value="F:ATP binding"/>
    <property type="evidence" value="ECO:0007669"/>
    <property type="project" value="InterPro"/>
</dbReference>
<reference evidence="2 3" key="1">
    <citation type="journal article" date="2013" name="Nat. Genet.">
        <title>The genome of the hydatid tapeworm Echinococcus granulosus.</title>
        <authorList>
            <person name="Zheng H."/>
            <person name="Zhang W."/>
            <person name="Zhang L."/>
            <person name="Zhang Z."/>
            <person name="Li J."/>
            <person name="Lu G."/>
            <person name="Zhu Y."/>
            <person name="Wang Y."/>
            <person name="Huang Y."/>
            <person name="Liu J."/>
            <person name="Kang H."/>
            <person name="Chen J."/>
            <person name="Wang L."/>
            <person name="Chen A."/>
            <person name="Yu S."/>
            <person name="Gao Z."/>
            <person name="Jin L."/>
            <person name="Gu W."/>
            <person name="Wang Z."/>
            <person name="Zhao L."/>
            <person name="Shi B."/>
            <person name="Wen H."/>
            <person name="Lin R."/>
            <person name="Jones M.K."/>
            <person name="Brejova B."/>
            <person name="Vinar T."/>
            <person name="Zhao G."/>
            <person name="McManus D.P."/>
            <person name="Chen Z."/>
            <person name="Zhou Y."/>
            <person name="Wang S."/>
        </authorList>
    </citation>
    <scope>NUCLEOTIDE SEQUENCE [LARGE SCALE GENOMIC DNA]</scope>
</reference>
<proteinExistence type="predicted"/>
<dbReference type="Gene3D" id="1.10.510.10">
    <property type="entry name" value="Transferase(Phosphotransferase) domain 1"/>
    <property type="match status" value="1"/>
</dbReference>
<sequence>MTAKQSLHPLTRTPAFVLRKGSCFYLRNLTSNVGFLGENGAEFYSGEIICGLERFHAMHIVHLDTKPNNMLLLDSGHNAMRCKKADFDGIWTTMAWGTGELSSSPSRLIYTPVSLCYQHP</sequence>
<evidence type="ECO:0000313" key="2">
    <source>
        <dbReference type="EMBL" id="EUB58508.1"/>
    </source>
</evidence>
<dbReference type="PROSITE" id="PS50011">
    <property type="entry name" value="PROTEIN_KINASE_DOM"/>
    <property type="match status" value="1"/>
</dbReference>